<dbReference type="Gene3D" id="3.40.50.970">
    <property type="match status" value="2"/>
</dbReference>
<dbReference type="Gene3D" id="3.40.50.1220">
    <property type="entry name" value="TPP-binding domain"/>
    <property type="match status" value="1"/>
</dbReference>
<dbReference type="InterPro" id="IPR012001">
    <property type="entry name" value="Thiamin_PyroP_enz_TPP-bd_dom"/>
</dbReference>
<keyword evidence="2 3" id="KW-0786">Thiamine pyrophosphate</keyword>
<dbReference type="AlphaFoldDB" id="A0A2T1HWI4"/>
<dbReference type="InterPro" id="IPR011766">
    <property type="entry name" value="TPP_enzyme_TPP-bd"/>
</dbReference>
<evidence type="ECO:0000313" key="8">
    <source>
        <dbReference type="Proteomes" id="UP000239772"/>
    </source>
</evidence>
<feature type="domain" description="Thiamine pyrophosphate enzyme N-terminal TPP-binding" evidence="6">
    <location>
        <begin position="9"/>
        <end position="121"/>
    </location>
</feature>
<dbReference type="SUPFAM" id="SSF52467">
    <property type="entry name" value="DHS-like NAD/FAD-binding domain"/>
    <property type="match status" value="1"/>
</dbReference>
<dbReference type="GO" id="GO:0009099">
    <property type="term" value="P:L-valine biosynthetic process"/>
    <property type="evidence" value="ECO:0007669"/>
    <property type="project" value="TreeGrafter"/>
</dbReference>
<proteinExistence type="inferred from homology"/>
<evidence type="ECO:0000256" key="3">
    <source>
        <dbReference type="RuleBase" id="RU362132"/>
    </source>
</evidence>
<comment type="similarity">
    <text evidence="1 3">Belongs to the TPP enzyme family.</text>
</comment>
<dbReference type="InterPro" id="IPR000399">
    <property type="entry name" value="TPP-bd_CS"/>
</dbReference>
<dbReference type="GO" id="GO:0000287">
    <property type="term" value="F:magnesium ion binding"/>
    <property type="evidence" value="ECO:0007669"/>
    <property type="project" value="InterPro"/>
</dbReference>
<dbReference type="GO" id="GO:0009097">
    <property type="term" value="P:isoleucine biosynthetic process"/>
    <property type="evidence" value="ECO:0007669"/>
    <property type="project" value="TreeGrafter"/>
</dbReference>
<dbReference type="SUPFAM" id="SSF52518">
    <property type="entry name" value="Thiamin diphosphate-binding fold (THDP-binding)"/>
    <property type="match status" value="2"/>
</dbReference>
<dbReference type="GO" id="GO:0003984">
    <property type="term" value="F:acetolactate synthase activity"/>
    <property type="evidence" value="ECO:0007669"/>
    <property type="project" value="TreeGrafter"/>
</dbReference>
<dbReference type="PROSITE" id="PS00187">
    <property type="entry name" value="TPP_ENZYMES"/>
    <property type="match status" value="1"/>
</dbReference>
<dbReference type="PANTHER" id="PTHR18968:SF129">
    <property type="entry name" value="ACETOLACTATE SYNTHASE"/>
    <property type="match status" value="1"/>
</dbReference>
<evidence type="ECO:0000259" key="5">
    <source>
        <dbReference type="Pfam" id="PF02775"/>
    </source>
</evidence>
<sequence length="542" mass="55982">MAAASFPDRVADRLASGLRAAGVRHAFGMPGGEVVTFVDALQRADVRFVLARNETAAAMMAAGASAVGGAPGLLVTTLGPGLANAVNGVADAWQERTPLIVVSGVIERALRARYTHQVVDHPALLSPLVKASFEVEPESAEACLARALRLALTPPFGPVHLDLSPAIAAAAAGAASPWTNPRAVRPRADLADPRLQDLRARLQASRRPLVLAGFDAARSGAADALAAMIERRPVPVITTYKAKGLLDERHACSLGAAGLSPLADRILLDVVRRADLVLLLGYDPIEMRPGWLDALPDPQCVVALGSSADHAMHDAAARLEGDPADLLAALAQGAAPGEGWPGRDLEAARQALAHAFAPPAAWGAHAAIDEIMHAAQADGATVSVDSGAHRILLSQMWKATRPLELLQSAGWCTMGAALPLALGAALEQPRLRAIAVLGDGGLEMSLGELGTLHDAGVSMTVVVLQDRSLGLIALKQAAAGLSPGGVALGGADYVAIARAFGGQGRLCADRITLREELVAAGRRSGCTLLACPIEAQDYVDRI</sequence>
<dbReference type="GO" id="GO:0030976">
    <property type="term" value="F:thiamine pyrophosphate binding"/>
    <property type="evidence" value="ECO:0007669"/>
    <property type="project" value="InterPro"/>
</dbReference>
<comment type="caution">
    <text evidence="7">The sequence shown here is derived from an EMBL/GenBank/DDBJ whole genome shotgun (WGS) entry which is preliminary data.</text>
</comment>
<feature type="domain" description="Thiamine pyrophosphate enzyme TPP-binding" evidence="5">
    <location>
        <begin position="385"/>
        <end position="529"/>
    </location>
</feature>
<dbReference type="GO" id="GO:0005948">
    <property type="term" value="C:acetolactate synthase complex"/>
    <property type="evidence" value="ECO:0007669"/>
    <property type="project" value="TreeGrafter"/>
</dbReference>
<evidence type="ECO:0000313" key="7">
    <source>
        <dbReference type="EMBL" id="PSC06057.1"/>
    </source>
</evidence>
<organism evidence="7 8">
    <name type="scientific">Alsobacter soli</name>
    <dbReference type="NCBI Taxonomy" id="2109933"/>
    <lineage>
        <taxon>Bacteria</taxon>
        <taxon>Pseudomonadati</taxon>
        <taxon>Pseudomonadota</taxon>
        <taxon>Alphaproteobacteria</taxon>
        <taxon>Hyphomicrobiales</taxon>
        <taxon>Alsobacteraceae</taxon>
        <taxon>Alsobacter</taxon>
    </lineage>
</organism>
<name>A0A2T1HWI4_9HYPH</name>
<dbReference type="InterPro" id="IPR029061">
    <property type="entry name" value="THDP-binding"/>
</dbReference>
<dbReference type="Pfam" id="PF02775">
    <property type="entry name" value="TPP_enzyme_C"/>
    <property type="match status" value="1"/>
</dbReference>
<dbReference type="InterPro" id="IPR012000">
    <property type="entry name" value="Thiamin_PyroP_enz_cen_dom"/>
</dbReference>
<dbReference type="GO" id="GO:0050660">
    <property type="term" value="F:flavin adenine dinucleotide binding"/>
    <property type="evidence" value="ECO:0007669"/>
    <property type="project" value="TreeGrafter"/>
</dbReference>
<dbReference type="InterPro" id="IPR045229">
    <property type="entry name" value="TPP_enz"/>
</dbReference>
<dbReference type="Pfam" id="PF02776">
    <property type="entry name" value="TPP_enzyme_N"/>
    <property type="match status" value="1"/>
</dbReference>
<dbReference type="InterPro" id="IPR029035">
    <property type="entry name" value="DHS-like_NAD/FAD-binding_dom"/>
</dbReference>
<dbReference type="Pfam" id="PF00205">
    <property type="entry name" value="TPP_enzyme_M"/>
    <property type="match status" value="1"/>
</dbReference>
<dbReference type="RefSeq" id="WP_106335465.1">
    <property type="nucleotide sequence ID" value="NZ_PVZS01000004.1"/>
</dbReference>
<dbReference type="CDD" id="cd07035">
    <property type="entry name" value="TPP_PYR_POX_like"/>
    <property type="match status" value="1"/>
</dbReference>
<dbReference type="PANTHER" id="PTHR18968">
    <property type="entry name" value="THIAMINE PYROPHOSPHATE ENZYMES"/>
    <property type="match status" value="1"/>
</dbReference>
<reference evidence="8" key="1">
    <citation type="submission" date="2018-03" db="EMBL/GenBank/DDBJ databases">
        <authorList>
            <person name="Sun L."/>
            <person name="Liu H."/>
            <person name="Chen W."/>
            <person name="Huang K."/>
            <person name="Liu W."/>
            <person name="Gao X."/>
        </authorList>
    </citation>
    <scope>NUCLEOTIDE SEQUENCE [LARGE SCALE GENOMIC DNA]</scope>
    <source>
        <strain evidence="8">SH9</strain>
    </source>
</reference>
<dbReference type="OrthoDB" id="4494979at2"/>
<accession>A0A2T1HWI4</accession>
<dbReference type="Proteomes" id="UP000239772">
    <property type="component" value="Unassembled WGS sequence"/>
</dbReference>
<evidence type="ECO:0000259" key="6">
    <source>
        <dbReference type="Pfam" id="PF02776"/>
    </source>
</evidence>
<protein>
    <submittedName>
        <fullName evidence="7">Decarboxylase</fullName>
    </submittedName>
</protein>
<feature type="domain" description="Thiamine pyrophosphate enzyme central" evidence="4">
    <location>
        <begin position="196"/>
        <end position="330"/>
    </location>
</feature>
<keyword evidence="8" id="KW-1185">Reference proteome</keyword>
<gene>
    <name evidence="7" type="ORF">SLNSH_04405</name>
</gene>
<evidence type="ECO:0000259" key="4">
    <source>
        <dbReference type="Pfam" id="PF00205"/>
    </source>
</evidence>
<dbReference type="EMBL" id="PVZS01000004">
    <property type="protein sequence ID" value="PSC06057.1"/>
    <property type="molecule type" value="Genomic_DNA"/>
</dbReference>
<evidence type="ECO:0000256" key="1">
    <source>
        <dbReference type="ARBA" id="ARBA00007812"/>
    </source>
</evidence>
<evidence type="ECO:0000256" key="2">
    <source>
        <dbReference type="ARBA" id="ARBA00023052"/>
    </source>
</evidence>